<dbReference type="InterPro" id="IPR007269">
    <property type="entry name" value="ICMT_MeTrfase"/>
</dbReference>
<dbReference type="PANTHER" id="PTHR12714">
    <property type="entry name" value="PROTEIN-S ISOPRENYLCYSTEINE O-METHYLTRANSFERASE"/>
    <property type="match status" value="1"/>
</dbReference>
<sequence length="185" mass="21803">MFWLFIGFVIFQRLIELIIAKRNEAWVKSLGAVEVGQSHYPYMVMIHGLFFVVMMAEVLAFHRTLSPVWPLLVIFFVITQIGRIWIIFTLGKYWNTKILILPNAKLVKRGLYRYIRHPNYLIVTLEFIIIPCMYQAYFTAILFSLLNVAILSVRIPMEEAALARLTEYDEIFEGKRRLIPVMKKE</sequence>
<keyword evidence="3 5" id="KW-1133">Transmembrane helix</keyword>
<protein>
    <submittedName>
        <fullName evidence="6">Methyltransferase</fullName>
    </submittedName>
</protein>
<evidence type="ECO:0000313" key="6">
    <source>
        <dbReference type="EMBL" id="MDQ0155152.1"/>
    </source>
</evidence>
<comment type="caution">
    <text evidence="6">The sequence shown here is derived from an EMBL/GenBank/DDBJ whole genome shotgun (WGS) entry which is preliminary data.</text>
</comment>
<feature type="transmembrane region" description="Helical" evidence="5">
    <location>
        <begin position="68"/>
        <end position="88"/>
    </location>
</feature>
<organism evidence="6 7">
    <name type="scientific">Anoxybacillus andreesenii</name>
    <dbReference type="NCBI Taxonomy" id="1325932"/>
    <lineage>
        <taxon>Bacteria</taxon>
        <taxon>Bacillati</taxon>
        <taxon>Bacillota</taxon>
        <taxon>Bacilli</taxon>
        <taxon>Bacillales</taxon>
        <taxon>Anoxybacillaceae</taxon>
        <taxon>Anoxybacillus</taxon>
    </lineage>
</organism>
<keyword evidence="2 5" id="KW-0812">Transmembrane</keyword>
<dbReference type="Proteomes" id="UP001231362">
    <property type="component" value="Unassembled WGS sequence"/>
</dbReference>
<keyword evidence="6" id="KW-0489">Methyltransferase</keyword>
<accession>A0ABT9V2H6</accession>
<evidence type="ECO:0000256" key="1">
    <source>
        <dbReference type="ARBA" id="ARBA00004141"/>
    </source>
</evidence>
<dbReference type="EMBL" id="JAUSTU010000005">
    <property type="protein sequence ID" value="MDQ0155152.1"/>
    <property type="molecule type" value="Genomic_DNA"/>
</dbReference>
<gene>
    <name evidence="6" type="ORF">J2S07_001456</name>
</gene>
<keyword evidence="6" id="KW-0808">Transferase</keyword>
<dbReference type="PANTHER" id="PTHR12714:SF25">
    <property type="entry name" value="CONSERVED HYPOTHETICAL MEMBRANE PROTEIN"/>
    <property type="match status" value="1"/>
</dbReference>
<dbReference type="Pfam" id="PF04140">
    <property type="entry name" value="ICMT"/>
    <property type="match status" value="1"/>
</dbReference>
<name>A0ABT9V2H6_9BACL</name>
<evidence type="ECO:0000313" key="7">
    <source>
        <dbReference type="Proteomes" id="UP001231362"/>
    </source>
</evidence>
<feature type="transmembrane region" description="Helical" evidence="5">
    <location>
        <begin position="44"/>
        <end position="61"/>
    </location>
</feature>
<proteinExistence type="predicted"/>
<reference evidence="6 7" key="1">
    <citation type="submission" date="2023-07" db="EMBL/GenBank/DDBJ databases">
        <title>Genomic Encyclopedia of Type Strains, Phase IV (KMG-IV): sequencing the most valuable type-strain genomes for metagenomic binning, comparative biology and taxonomic classification.</title>
        <authorList>
            <person name="Goeker M."/>
        </authorList>
    </citation>
    <scope>NUCLEOTIDE SEQUENCE [LARGE SCALE GENOMIC DNA]</scope>
    <source>
        <strain evidence="6 7">DSM 23948</strain>
    </source>
</reference>
<comment type="subcellular location">
    <subcellularLocation>
        <location evidence="1">Membrane</location>
        <topology evidence="1">Multi-pass membrane protein</topology>
    </subcellularLocation>
</comment>
<dbReference type="Gene3D" id="1.20.120.1630">
    <property type="match status" value="1"/>
</dbReference>
<dbReference type="GO" id="GO:0032259">
    <property type="term" value="P:methylation"/>
    <property type="evidence" value="ECO:0007669"/>
    <property type="project" value="UniProtKB-KW"/>
</dbReference>
<evidence type="ECO:0000256" key="5">
    <source>
        <dbReference type="SAM" id="Phobius"/>
    </source>
</evidence>
<evidence type="ECO:0000256" key="4">
    <source>
        <dbReference type="ARBA" id="ARBA00023136"/>
    </source>
</evidence>
<dbReference type="GO" id="GO:0008168">
    <property type="term" value="F:methyltransferase activity"/>
    <property type="evidence" value="ECO:0007669"/>
    <property type="project" value="UniProtKB-KW"/>
</dbReference>
<evidence type="ECO:0000256" key="2">
    <source>
        <dbReference type="ARBA" id="ARBA00022692"/>
    </source>
</evidence>
<feature type="transmembrane region" description="Helical" evidence="5">
    <location>
        <begin position="120"/>
        <end position="146"/>
    </location>
</feature>
<keyword evidence="4 5" id="KW-0472">Membrane</keyword>
<evidence type="ECO:0000256" key="3">
    <source>
        <dbReference type="ARBA" id="ARBA00022989"/>
    </source>
</evidence>
<keyword evidence="7" id="KW-1185">Reference proteome</keyword>
<dbReference type="RefSeq" id="WP_307149722.1">
    <property type="nucleotide sequence ID" value="NZ_JAUSTU010000005.1"/>
</dbReference>